<evidence type="ECO:0000259" key="4">
    <source>
        <dbReference type="PROSITE" id="PS51035"/>
    </source>
</evidence>
<dbReference type="InterPro" id="IPR040400">
    <property type="entry name" value="BAG5/6/7/8"/>
</dbReference>
<dbReference type="Proteomes" id="UP000824120">
    <property type="component" value="Chromosome 10"/>
</dbReference>
<feature type="domain" description="BAG" evidence="4">
    <location>
        <begin position="91"/>
        <end position="168"/>
    </location>
</feature>
<dbReference type="FunFam" id="1.20.58.120:FF:000010">
    <property type="entry name" value="BAG family molecular chaperone regulator 6"/>
    <property type="match status" value="1"/>
</dbReference>
<feature type="region of interest" description="Disordered" evidence="3">
    <location>
        <begin position="1"/>
        <end position="70"/>
    </location>
</feature>
<dbReference type="PROSITE" id="PS50096">
    <property type="entry name" value="IQ"/>
    <property type="match status" value="1"/>
</dbReference>
<dbReference type="SMART" id="SM00015">
    <property type="entry name" value="IQ"/>
    <property type="match status" value="1"/>
</dbReference>
<organism evidence="5 6">
    <name type="scientific">Solanum commersonii</name>
    <name type="common">Commerson's wild potato</name>
    <name type="synonym">Commerson's nightshade</name>
    <dbReference type="NCBI Taxonomy" id="4109"/>
    <lineage>
        <taxon>Eukaryota</taxon>
        <taxon>Viridiplantae</taxon>
        <taxon>Streptophyta</taxon>
        <taxon>Embryophyta</taxon>
        <taxon>Tracheophyta</taxon>
        <taxon>Spermatophyta</taxon>
        <taxon>Magnoliopsida</taxon>
        <taxon>eudicotyledons</taxon>
        <taxon>Gunneridae</taxon>
        <taxon>Pentapetalae</taxon>
        <taxon>asterids</taxon>
        <taxon>lamiids</taxon>
        <taxon>Solanales</taxon>
        <taxon>Solanaceae</taxon>
        <taxon>Solanoideae</taxon>
        <taxon>Solaneae</taxon>
        <taxon>Solanum</taxon>
    </lineage>
</organism>
<dbReference type="InterPro" id="IPR003103">
    <property type="entry name" value="BAG_domain"/>
</dbReference>
<dbReference type="SMART" id="SM00264">
    <property type="entry name" value="BAG"/>
    <property type="match status" value="1"/>
</dbReference>
<dbReference type="GO" id="GO:0009506">
    <property type="term" value="C:plasmodesma"/>
    <property type="evidence" value="ECO:0007669"/>
    <property type="project" value="TreeGrafter"/>
</dbReference>
<dbReference type="GO" id="GO:0051087">
    <property type="term" value="F:protein-folding chaperone binding"/>
    <property type="evidence" value="ECO:0007669"/>
    <property type="project" value="InterPro"/>
</dbReference>
<dbReference type="InterPro" id="IPR036533">
    <property type="entry name" value="BAG_dom_sf"/>
</dbReference>
<keyword evidence="6" id="KW-1185">Reference proteome</keyword>
<evidence type="ECO:0000313" key="6">
    <source>
        <dbReference type="Proteomes" id="UP000824120"/>
    </source>
</evidence>
<dbReference type="SUPFAM" id="SSF63491">
    <property type="entry name" value="BAG domain"/>
    <property type="match status" value="1"/>
</dbReference>
<dbReference type="GO" id="GO:0006457">
    <property type="term" value="P:protein folding"/>
    <property type="evidence" value="ECO:0007669"/>
    <property type="project" value="TreeGrafter"/>
</dbReference>
<feature type="compositionally biased region" description="Polar residues" evidence="3">
    <location>
        <begin position="1"/>
        <end position="11"/>
    </location>
</feature>
<dbReference type="PROSITE" id="PS51035">
    <property type="entry name" value="BAG"/>
    <property type="match status" value="1"/>
</dbReference>
<evidence type="ECO:0000256" key="2">
    <source>
        <dbReference type="ARBA" id="ARBA00023186"/>
    </source>
</evidence>
<evidence type="ECO:0000256" key="3">
    <source>
        <dbReference type="SAM" id="MobiDB-lite"/>
    </source>
</evidence>
<name>A0A9J5X6W3_SOLCO</name>
<dbReference type="GO" id="GO:0005516">
    <property type="term" value="F:calmodulin binding"/>
    <property type="evidence" value="ECO:0007669"/>
    <property type="project" value="UniProtKB-KW"/>
</dbReference>
<comment type="caution">
    <text evidence="5">The sequence shown here is derived from an EMBL/GenBank/DDBJ whole genome shotgun (WGS) entry which is preliminary data.</text>
</comment>
<dbReference type="OrthoDB" id="1923217at2759"/>
<proteinExistence type="predicted"/>
<evidence type="ECO:0000256" key="1">
    <source>
        <dbReference type="ARBA" id="ARBA00022860"/>
    </source>
</evidence>
<dbReference type="EMBL" id="JACXVP010000010">
    <property type="protein sequence ID" value="KAG5582974.1"/>
    <property type="molecule type" value="Genomic_DNA"/>
</dbReference>
<reference evidence="5 6" key="1">
    <citation type="submission" date="2020-09" db="EMBL/GenBank/DDBJ databases">
        <title>De no assembly of potato wild relative species, Solanum commersonii.</title>
        <authorList>
            <person name="Cho K."/>
        </authorList>
    </citation>
    <scope>NUCLEOTIDE SEQUENCE [LARGE SCALE GENOMIC DNA]</scope>
    <source>
        <strain evidence="5">LZ3.2</strain>
        <tissue evidence="5">Leaf</tissue>
    </source>
</reference>
<evidence type="ECO:0000313" key="5">
    <source>
        <dbReference type="EMBL" id="KAG5582974.1"/>
    </source>
</evidence>
<dbReference type="PANTHER" id="PTHR33322">
    <property type="entry name" value="BAG DOMAIN CONTAINING PROTEIN, EXPRESSED"/>
    <property type="match status" value="1"/>
</dbReference>
<dbReference type="AlphaFoldDB" id="A0A9J5X6W3"/>
<dbReference type="PANTHER" id="PTHR33322:SF22">
    <property type="entry name" value="BAG DOMAIN-CONTAINING PROTEIN"/>
    <property type="match status" value="1"/>
</dbReference>
<keyword evidence="1" id="KW-0112">Calmodulin-binding</keyword>
<protein>
    <recommendedName>
        <fullName evidence="4">BAG domain-containing protein</fullName>
    </recommendedName>
</protein>
<feature type="compositionally biased region" description="Basic and acidic residues" evidence="3">
    <location>
        <begin position="58"/>
        <end position="70"/>
    </location>
</feature>
<gene>
    <name evidence="5" type="ORF">H5410_053601</name>
</gene>
<sequence>MENLFNRSQQARPRYSSKGKPVQSVHQKSAGIKPATKVVQIPVHSVSSDPDRTSPTQKSDDVAQGPDRRSASALRIQKVFRGYMVRKNVKRIMSIRKEVDEIERKLLCGETAELIRRDERERLRVNETLMSLLFKLDSISGIDSGVRECRKGVIKKAISLQEKVDSIVPRC</sequence>
<feature type="compositionally biased region" description="Polar residues" evidence="3">
    <location>
        <begin position="45"/>
        <end position="57"/>
    </location>
</feature>
<dbReference type="Pfam" id="PF02179">
    <property type="entry name" value="BAG"/>
    <property type="match status" value="1"/>
</dbReference>
<dbReference type="CDD" id="cd23767">
    <property type="entry name" value="IQCD"/>
    <property type="match status" value="1"/>
</dbReference>
<dbReference type="InterPro" id="IPR000048">
    <property type="entry name" value="IQ_motif_EF-hand-BS"/>
</dbReference>
<dbReference type="Gene3D" id="1.20.58.120">
    <property type="entry name" value="BAG domain"/>
    <property type="match status" value="1"/>
</dbReference>
<keyword evidence="2" id="KW-0143">Chaperone</keyword>
<accession>A0A9J5X6W3</accession>
<dbReference type="Pfam" id="PF00612">
    <property type="entry name" value="IQ"/>
    <property type="match status" value="1"/>
</dbReference>